<dbReference type="InterPro" id="IPR011322">
    <property type="entry name" value="N-reg_PII-like_a/b"/>
</dbReference>
<evidence type="ECO:0000313" key="2">
    <source>
        <dbReference type="EMBL" id="OIR16566.1"/>
    </source>
</evidence>
<dbReference type="EMBL" id="MIYU01000012">
    <property type="protein sequence ID" value="OIR16566.1"/>
    <property type="molecule type" value="Genomic_DNA"/>
</dbReference>
<dbReference type="AlphaFoldDB" id="A0A1J5TX14"/>
<dbReference type="InterPro" id="IPR004323">
    <property type="entry name" value="Ion_tolerance_CutA"/>
</dbReference>
<comment type="similarity">
    <text evidence="1">Belongs to the CutA family.</text>
</comment>
<accession>A0A1J5TX14</accession>
<dbReference type="PANTHER" id="PTHR23419">
    <property type="entry name" value="DIVALENT CATION TOLERANCE CUTA-RELATED"/>
    <property type="match status" value="1"/>
</dbReference>
<name>A0A1J5TX14_9ARCH</name>
<dbReference type="Proteomes" id="UP000183815">
    <property type="component" value="Unassembled WGS sequence"/>
</dbReference>
<dbReference type="InterPro" id="IPR015867">
    <property type="entry name" value="N-reg_PII/ATP_PRibTrfase_C"/>
</dbReference>
<dbReference type="Pfam" id="PF03091">
    <property type="entry name" value="CutA1"/>
    <property type="match status" value="1"/>
</dbReference>
<dbReference type="GO" id="GO:0010038">
    <property type="term" value="P:response to metal ion"/>
    <property type="evidence" value="ECO:0007669"/>
    <property type="project" value="InterPro"/>
</dbReference>
<comment type="caution">
    <text evidence="2">The sequence shown here is derived from an EMBL/GenBank/DDBJ whole genome shotgun (WGS) entry which is preliminary data.</text>
</comment>
<evidence type="ECO:0000313" key="3">
    <source>
        <dbReference type="Proteomes" id="UP000183815"/>
    </source>
</evidence>
<dbReference type="Gene3D" id="3.30.70.120">
    <property type="match status" value="1"/>
</dbReference>
<gene>
    <name evidence="2" type="ORF">BEU04_01095</name>
</gene>
<dbReference type="GO" id="GO:0005507">
    <property type="term" value="F:copper ion binding"/>
    <property type="evidence" value="ECO:0007669"/>
    <property type="project" value="TreeGrafter"/>
</dbReference>
<dbReference type="PANTHER" id="PTHR23419:SF8">
    <property type="entry name" value="FI09726P"/>
    <property type="match status" value="1"/>
</dbReference>
<proteinExistence type="inferred from homology"/>
<protein>
    <recommendedName>
        <fullName evidence="4">Cation tolerance protein CutA</fullName>
    </recommendedName>
</protein>
<sequence>MGITVYTTTPDRETAKKISEGSVENGLAACCNFWPIETVYKWENKLKEGTEYIVFLKTTKKKYKELEKWISKEHPYSMAAIVAIPWEDSYEPYRKWVEES</sequence>
<reference evidence="2 3" key="1">
    <citation type="submission" date="2016-08" db="EMBL/GenBank/DDBJ databases">
        <title>New Insights into Marine Group III Euryarchaeota, from dark to light.</title>
        <authorList>
            <person name="Haro-Moreno J.M."/>
            <person name="Rodriguez-Valera F."/>
            <person name="Lopez-Garcia P."/>
            <person name="Moreira D."/>
            <person name="Martin-Cuadrado A.B."/>
        </authorList>
    </citation>
    <scope>NUCLEOTIDE SEQUENCE [LARGE SCALE GENOMIC DNA]</scope>
    <source>
        <strain evidence="2">CG-Bathy1</strain>
    </source>
</reference>
<evidence type="ECO:0008006" key="4">
    <source>
        <dbReference type="Google" id="ProtNLM"/>
    </source>
</evidence>
<dbReference type="SUPFAM" id="SSF54913">
    <property type="entry name" value="GlnB-like"/>
    <property type="match status" value="1"/>
</dbReference>
<organism evidence="2 3">
    <name type="scientific">Marine Group III euryarchaeote CG-Bathy1</name>
    <dbReference type="NCBI Taxonomy" id="1889001"/>
    <lineage>
        <taxon>Archaea</taxon>
        <taxon>Methanobacteriati</taxon>
        <taxon>Thermoplasmatota</taxon>
        <taxon>Thermoplasmata</taxon>
        <taxon>Candidatus Thermoprofundales</taxon>
    </lineage>
</organism>
<evidence type="ECO:0000256" key="1">
    <source>
        <dbReference type="ARBA" id="ARBA00010169"/>
    </source>
</evidence>